<sequence>MLPRALTALAVCIPLALSGCTVFRSYQSELTETSQYLASGNVDGAIGLLEANNDGEDKDLLYYLEKGELLRSRGDFAGSQAAWRQADQQVYQWEEAVKADPGRYLAEFSAYLINDKMRRYEGYDYEKVMLTTQMALNDLALNDFDSARTEIKKTHEREALIAELRDKEYLEREEEAERQGVTTELKDLNGYPVGALNAPEVLGLKNSYQSAFSHYLAGFVYEALGERGLAAPGYRKAAELRPETPLLEQALLDLDSPPPEADESEVLVVIQSGFAPARDSVRIPLPLPLDSGLVVSTVSFPILRDDNTTRPPSDLLIDGEAAELTELGSIRAMSYRALLDDMPGIILRTTVRAVSHGVAQKQLNDNGNPWASLAVGLMSTLTEGADERTWRTLPNSIRVARLRLSRGEHRLTLPTAHGLAELDLKVERPYQVIPVRVVAGQVFAHGAATRTPTPGVPAVASTHTP</sequence>
<protein>
    <recommendedName>
        <fullName evidence="4">Lipoprotein</fullName>
    </recommendedName>
</protein>
<dbReference type="EMBL" id="AP022642">
    <property type="protein sequence ID" value="BCA26250.1"/>
    <property type="molecule type" value="Genomic_DNA"/>
</dbReference>
<evidence type="ECO:0000313" key="3">
    <source>
        <dbReference type="Proteomes" id="UP000501237"/>
    </source>
</evidence>
<gene>
    <name evidence="2" type="ORF">PtoMrB4_02270</name>
</gene>
<dbReference type="GeneID" id="57395436"/>
<name>A0A679GF82_9GAMM</name>
<organism evidence="2 3">
    <name type="scientific">Metapseudomonas otitidis</name>
    <dbReference type="NCBI Taxonomy" id="319939"/>
    <lineage>
        <taxon>Bacteria</taxon>
        <taxon>Pseudomonadati</taxon>
        <taxon>Pseudomonadota</taxon>
        <taxon>Gammaproteobacteria</taxon>
        <taxon>Pseudomonadales</taxon>
        <taxon>Pseudomonadaceae</taxon>
        <taxon>Metapseudomonas</taxon>
    </lineage>
</organism>
<reference evidence="2 3" key="1">
    <citation type="journal article" date="2020" name="Microbiol. Resour. Announc.">
        <title>Complete genome sequence of Pseudomonas otitidis strain MrB4, isolated from Lake Biwa in Japan.</title>
        <authorList>
            <person name="Miyazaki K."/>
            <person name="Hase E."/>
            <person name="Maruya T."/>
        </authorList>
    </citation>
    <scope>NUCLEOTIDE SEQUENCE [LARGE SCALE GENOMIC DNA]</scope>
    <source>
        <strain evidence="2 3">MrB4</strain>
    </source>
</reference>
<dbReference type="RefSeq" id="WP_172432293.1">
    <property type="nucleotide sequence ID" value="NZ_AP022642.1"/>
</dbReference>
<dbReference type="Gene3D" id="1.25.40.10">
    <property type="entry name" value="Tetratricopeptide repeat domain"/>
    <property type="match status" value="1"/>
</dbReference>
<evidence type="ECO:0008006" key="4">
    <source>
        <dbReference type="Google" id="ProtNLM"/>
    </source>
</evidence>
<evidence type="ECO:0000256" key="1">
    <source>
        <dbReference type="PROSITE-ProRule" id="PRU00339"/>
    </source>
</evidence>
<dbReference type="PROSITE" id="PS51257">
    <property type="entry name" value="PROKAR_LIPOPROTEIN"/>
    <property type="match status" value="1"/>
</dbReference>
<keyword evidence="1" id="KW-0802">TPR repeat</keyword>
<proteinExistence type="predicted"/>
<dbReference type="KEGG" id="poj:PtoMrB4_02270"/>
<dbReference type="PROSITE" id="PS50005">
    <property type="entry name" value="TPR"/>
    <property type="match status" value="1"/>
</dbReference>
<evidence type="ECO:0000313" key="2">
    <source>
        <dbReference type="EMBL" id="BCA26250.1"/>
    </source>
</evidence>
<dbReference type="Proteomes" id="UP000501237">
    <property type="component" value="Chromosome"/>
</dbReference>
<accession>A0A679GF82</accession>
<dbReference type="InterPro" id="IPR019734">
    <property type="entry name" value="TPR_rpt"/>
</dbReference>
<feature type="repeat" description="TPR" evidence="1">
    <location>
        <begin position="211"/>
        <end position="244"/>
    </location>
</feature>
<dbReference type="AlphaFoldDB" id="A0A679GF82"/>
<dbReference type="InterPro" id="IPR011990">
    <property type="entry name" value="TPR-like_helical_dom_sf"/>
</dbReference>